<dbReference type="GO" id="GO:0055085">
    <property type="term" value="P:transmembrane transport"/>
    <property type="evidence" value="ECO:0007669"/>
    <property type="project" value="InterPro"/>
</dbReference>
<comment type="similarity">
    <text evidence="2 11">Belongs to the mitochondrial carrier (TC 2.A.29) family.</text>
</comment>
<feature type="repeat" description="Solcar" evidence="10">
    <location>
        <begin position="210"/>
        <end position="361"/>
    </location>
</feature>
<keyword evidence="5" id="KW-0677">Repeat</keyword>
<dbReference type="EMBL" id="HBFM01011351">
    <property type="protein sequence ID" value="CAD8770786.1"/>
    <property type="molecule type" value="Transcribed_RNA"/>
</dbReference>
<dbReference type="Gene3D" id="1.50.40.10">
    <property type="entry name" value="Mitochondrial carrier domain"/>
    <property type="match status" value="1"/>
</dbReference>
<gene>
    <name evidence="12" type="ORF">PPAR00522_LOCUS7188</name>
</gene>
<dbReference type="SUPFAM" id="SSF103506">
    <property type="entry name" value="Mitochondrial carrier"/>
    <property type="match status" value="1"/>
</dbReference>
<evidence type="ECO:0000256" key="3">
    <source>
        <dbReference type="ARBA" id="ARBA00022448"/>
    </source>
</evidence>
<feature type="repeat" description="Solcar" evidence="10">
    <location>
        <begin position="107"/>
        <end position="201"/>
    </location>
</feature>
<dbReference type="InterPro" id="IPR002067">
    <property type="entry name" value="MCP"/>
</dbReference>
<dbReference type="PROSITE" id="PS50920">
    <property type="entry name" value="SOLCAR"/>
    <property type="match status" value="3"/>
</dbReference>
<keyword evidence="6" id="KW-0999">Mitochondrion inner membrane</keyword>
<dbReference type="InterPro" id="IPR023395">
    <property type="entry name" value="MCP_dom_sf"/>
</dbReference>
<evidence type="ECO:0000256" key="2">
    <source>
        <dbReference type="ARBA" id="ARBA00006375"/>
    </source>
</evidence>
<evidence type="ECO:0000256" key="8">
    <source>
        <dbReference type="ARBA" id="ARBA00023128"/>
    </source>
</evidence>
<dbReference type="InterPro" id="IPR018108">
    <property type="entry name" value="MCP_transmembrane"/>
</dbReference>
<dbReference type="Pfam" id="PF00153">
    <property type="entry name" value="Mito_carr"/>
    <property type="match status" value="4"/>
</dbReference>
<evidence type="ECO:0008006" key="13">
    <source>
        <dbReference type="Google" id="ProtNLM"/>
    </source>
</evidence>
<feature type="repeat" description="Solcar" evidence="10">
    <location>
        <begin position="7"/>
        <end position="98"/>
    </location>
</feature>
<evidence type="ECO:0000256" key="10">
    <source>
        <dbReference type="PROSITE-ProRule" id="PRU00282"/>
    </source>
</evidence>
<dbReference type="PANTHER" id="PTHR45618">
    <property type="entry name" value="MITOCHONDRIAL DICARBOXYLATE CARRIER-RELATED"/>
    <property type="match status" value="1"/>
</dbReference>
<keyword evidence="7" id="KW-1133">Transmembrane helix</keyword>
<sequence>MEDISIKDRVLKLSLTCTAASVAESVTYPIDMVKTRLQLQGQSPSIKSSQKLGAIALARDIIHKEGFLGIYAGLSPAITRHIFYTGTRITVYEQLRNHISVDYQGSLGLGTKLLLGLTAGAIGQTIAVPADLIKVRMQADGRMVALKLRPSRRYKSLQSAFSSILAEEGVRGLWRGAGPAVQRAALVNLGELTTYDTAKRAWLSSGLVKEGVTLHLLSAVCSGFFASVISVPADVIKTRMMTQELSSSSLSLSSSSSASQLKSKVMVSSTILAGAPVPLNHTTATAATAMTIDNSVVPARAAREVSTTGTMIRYSGSLDCLQKTVRNEGFGALYKGFFPTWARLGPWQLVFWTTYEYVRSVCGMGSF</sequence>
<evidence type="ECO:0000256" key="6">
    <source>
        <dbReference type="ARBA" id="ARBA00022792"/>
    </source>
</evidence>
<comment type="subcellular location">
    <subcellularLocation>
        <location evidence="1">Mitochondrion inner membrane</location>
        <topology evidence="1">Multi-pass membrane protein</topology>
    </subcellularLocation>
</comment>
<keyword evidence="3 11" id="KW-0813">Transport</keyword>
<protein>
    <recommendedName>
        <fullName evidence="13">Mitochondrial uncoupling protein 4</fullName>
    </recommendedName>
</protein>
<evidence type="ECO:0000256" key="7">
    <source>
        <dbReference type="ARBA" id="ARBA00022989"/>
    </source>
</evidence>
<evidence type="ECO:0000256" key="11">
    <source>
        <dbReference type="RuleBase" id="RU000488"/>
    </source>
</evidence>
<dbReference type="AlphaFoldDB" id="A0A7S0UVX9"/>
<dbReference type="InterPro" id="IPR050391">
    <property type="entry name" value="Mito_Metabolite_Transporter"/>
</dbReference>
<evidence type="ECO:0000256" key="4">
    <source>
        <dbReference type="ARBA" id="ARBA00022692"/>
    </source>
</evidence>
<dbReference type="FunFam" id="1.50.40.10:FF:000062">
    <property type="entry name" value="mitochondrial uncoupling protein 3"/>
    <property type="match status" value="1"/>
</dbReference>
<evidence type="ECO:0000256" key="1">
    <source>
        <dbReference type="ARBA" id="ARBA00004448"/>
    </source>
</evidence>
<proteinExistence type="inferred from homology"/>
<reference evidence="12" key="1">
    <citation type="submission" date="2021-01" db="EMBL/GenBank/DDBJ databases">
        <authorList>
            <person name="Corre E."/>
            <person name="Pelletier E."/>
            <person name="Niang G."/>
            <person name="Scheremetjew M."/>
            <person name="Finn R."/>
            <person name="Kale V."/>
            <person name="Holt S."/>
            <person name="Cochrane G."/>
            <person name="Meng A."/>
            <person name="Brown T."/>
            <person name="Cohen L."/>
        </authorList>
    </citation>
    <scope>NUCLEOTIDE SEQUENCE</scope>
    <source>
        <strain evidence="12">SAG 63-3</strain>
    </source>
</reference>
<evidence type="ECO:0000313" key="12">
    <source>
        <dbReference type="EMBL" id="CAD8770786.1"/>
    </source>
</evidence>
<dbReference type="GO" id="GO:0005743">
    <property type="term" value="C:mitochondrial inner membrane"/>
    <property type="evidence" value="ECO:0007669"/>
    <property type="project" value="UniProtKB-SubCell"/>
</dbReference>
<organism evidence="12">
    <name type="scientific">Polytomella parva</name>
    <dbReference type="NCBI Taxonomy" id="51329"/>
    <lineage>
        <taxon>Eukaryota</taxon>
        <taxon>Viridiplantae</taxon>
        <taxon>Chlorophyta</taxon>
        <taxon>core chlorophytes</taxon>
        <taxon>Chlorophyceae</taxon>
        <taxon>CS clade</taxon>
        <taxon>Chlamydomonadales</taxon>
        <taxon>Chlamydomonadaceae</taxon>
        <taxon>Polytomella</taxon>
    </lineage>
</organism>
<dbReference type="PRINTS" id="PR00784">
    <property type="entry name" value="MTUNCOUPLING"/>
</dbReference>
<evidence type="ECO:0000256" key="9">
    <source>
        <dbReference type="ARBA" id="ARBA00023136"/>
    </source>
</evidence>
<keyword evidence="8" id="KW-0496">Mitochondrion</keyword>
<accession>A0A7S0UVX9</accession>
<keyword evidence="9 10" id="KW-0472">Membrane</keyword>
<keyword evidence="4 10" id="KW-0812">Transmembrane</keyword>
<name>A0A7S0UVX9_9CHLO</name>
<evidence type="ECO:0000256" key="5">
    <source>
        <dbReference type="ARBA" id="ARBA00022737"/>
    </source>
</evidence>